<gene>
    <name evidence="2" type="ORF">RQP50_02030</name>
</gene>
<proteinExistence type="predicted"/>
<reference evidence="3" key="1">
    <citation type="submission" date="2023-09" db="EMBL/GenBank/DDBJ databases">
        <title>Paenibacillus sp. chi10 Genome sequencing and assembly.</title>
        <authorList>
            <person name="Kim I."/>
        </authorList>
    </citation>
    <scope>NUCLEOTIDE SEQUENCE [LARGE SCALE GENOMIC DNA]</scope>
    <source>
        <strain evidence="3">chi10</strain>
    </source>
</reference>
<sequence>MESLDLKLKLLGGRPIYAKNFGDIYPLRIRDIIDVGYSEYMKYLNMVALDNSNLLKEAPEHMDTLELLLLGGGDEIVDLLLQSVSFFLRAEVYPDKENVGLIVTMTDGETRQINKMNYKEIQEIIKWQNYINHFDEKKGKEFDPADEETKNLKEQMDKLAKQRDELKRRKNRLDDEDNADLDFFDILAAITSKSYSINEINMLDLTVFQVYRKFKRLEIIDQYDISIQSMLAGAQNVQLRHWSSRDN</sequence>
<evidence type="ECO:0000256" key="1">
    <source>
        <dbReference type="SAM" id="Coils"/>
    </source>
</evidence>
<keyword evidence="1" id="KW-0175">Coiled coil</keyword>
<evidence type="ECO:0000313" key="3">
    <source>
        <dbReference type="Proteomes" id="UP001250538"/>
    </source>
</evidence>
<evidence type="ECO:0000313" key="2">
    <source>
        <dbReference type="EMBL" id="MDT8975017.1"/>
    </source>
</evidence>
<protein>
    <submittedName>
        <fullName evidence="2">Uncharacterized protein</fullName>
    </submittedName>
</protein>
<feature type="coiled-coil region" evidence="1">
    <location>
        <begin position="145"/>
        <end position="179"/>
    </location>
</feature>
<dbReference type="AlphaFoldDB" id="A0AAJ2JRT4"/>
<name>A0AAJ2JRT4_9BACL</name>
<dbReference type="Proteomes" id="UP001250538">
    <property type="component" value="Unassembled WGS sequence"/>
</dbReference>
<comment type="caution">
    <text evidence="2">The sequence shown here is derived from an EMBL/GenBank/DDBJ whole genome shotgun (WGS) entry which is preliminary data.</text>
</comment>
<accession>A0AAJ2JRT4</accession>
<dbReference type="EMBL" id="JAVYAA010000001">
    <property type="protein sequence ID" value="MDT8975017.1"/>
    <property type="molecule type" value="Genomic_DNA"/>
</dbReference>
<organism evidence="2 3">
    <name type="scientific">Paenibacillus suaedae</name>
    <dbReference type="NCBI Taxonomy" id="3077233"/>
    <lineage>
        <taxon>Bacteria</taxon>
        <taxon>Bacillati</taxon>
        <taxon>Bacillota</taxon>
        <taxon>Bacilli</taxon>
        <taxon>Bacillales</taxon>
        <taxon>Paenibacillaceae</taxon>
        <taxon>Paenibacillus</taxon>
    </lineage>
</organism>
<keyword evidence="3" id="KW-1185">Reference proteome</keyword>
<dbReference type="RefSeq" id="WP_315742835.1">
    <property type="nucleotide sequence ID" value="NZ_JAVYAA010000001.1"/>
</dbReference>